<dbReference type="PROSITE" id="PS51257">
    <property type="entry name" value="PROKAR_LIPOPROTEIN"/>
    <property type="match status" value="1"/>
</dbReference>
<comment type="caution">
    <text evidence="2">The sequence shown here is derived from an EMBL/GenBank/DDBJ whole genome shotgun (WGS) entry which is preliminary data.</text>
</comment>
<accession>A0A432YKP9</accession>
<dbReference type="AlphaFoldDB" id="A0A432YKP9"/>
<reference evidence="3" key="1">
    <citation type="journal article" date="2018" name="Front. Microbiol.">
        <title>Genome-Based Analysis Reveals the Taxonomy and Diversity of the Family Idiomarinaceae.</title>
        <authorList>
            <person name="Liu Y."/>
            <person name="Lai Q."/>
            <person name="Shao Z."/>
        </authorList>
    </citation>
    <scope>NUCLEOTIDE SEQUENCE [LARGE SCALE GENOMIC DNA]</scope>
    <source>
        <strain evidence="3">PIM1</strain>
    </source>
</reference>
<gene>
    <name evidence="2" type="ORF">CWI76_03910</name>
</gene>
<dbReference type="OrthoDB" id="9784036at2"/>
<name>A0A432YKP9_9GAMM</name>
<dbReference type="InterPro" id="IPR029058">
    <property type="entry name" value="AB_hydrolase_fold"/>
</dbReference>
<dbReference type="InterPro" id="IPR050583">
    <property type="entry name" value="Mycobacterial_A85_antigen"/>
</dbReference>
<organism evidence="2 3">
    <name type="scientific">Pseudidiomarina marina</name>
    <dbReference type="NCBI Taxonomy" id="502366"/>
    <lineage>
        <taxon>Bacteria</taxon>
        <taxon>Pseudomonadati</taxon>
        <taxon>Pseudomonadota</taxon>
        <taxon>Gammaproteobacteria</taxon>
        <taxon>Alteromonadales</taxon>
        <taxon>Idiomarinaceae</taxon>
        <taxon>Pseudidiomarina</taxon>
    </lineage>
</organism>
<dbReference type="Pfam" id="PF00756">
    <property type="entry name" value="Esterase"/>
    <property type="match status" value="1"/>
</dbReference>
<evidence type="ECO:0000313" key="3">
    <source>
        <dbReference type="Proteomes" id="UP000288127"/>
    </source>
</evidence>
<dbReference type="Gene3D" id="3.40.50.1820">
    <property type="entry name" value="alpha/beta hydrolase"/>
    <property type="match status" value="1"/>
</dbReference>
<evidence type="ECO:0000256" key="1">
    <source>
        <dbReference type="SAM" id="SignalP"/>
    </source>
</evidence>
<feature type="chain" id="PRO_5019085005" evidence="1">
    <location>
        <begin position="19"/>
        <end position="289"/>
    </location>
</feature>
<sequence>MNFRFSLIFIGAMTCLLAACSSTPPKNSAIIQDSEQVHKISPIEYLPALAGDYFKLQSTAVGRPYHIFVRLPEGYDANTKQYPVVYLLDGDSLFPLLAPTHLFLTYDENLPEAIIVGIAYGGFGDINKRDIDFTAPAADGKLGIDGAPQFLKFLKTELIPRIEHSYRADSDTRILFGQSRGGYFTLWSALADPDLFYARIASNPTVTPGQTRFFEAPSLAPNSQGLVAVATGTRDRETRMVFANRWTSYWNEQPNSPWQSKHFIIENGTHAATVGETYRQTMIWIFNEQ</sequence>
<evidence type="ECO:0000313" key="2">
    <source>
        <dbReference type="EMBL" id="RUO61415.1"/>
    </source>
</evidence>
<dbReference type="PANTHER" id="PTHR48098">
    <property type="entry name" value="ENTEROCHELIN ESTERASE-RELATED"/>
    <property type="match status" value="1"/>
</dbReference>
<dbReference type="Proteomes" id="UP000288127">
    <property type="component" value="Unassembled WGS sequence"/>
</dbReference>
<protein>
    <submittedName>
        <fullName evidence="2">Esterase</fullName>
    </submittedName>
</protein>
<dbReference type="SUPFAM" id="SSF53474">
    <property type="entry name" value="alpha/beta-Hydrolases"/>
    <property type="match status" value="1"/>
</dbReference>
<proteinExistence type="predicted"/>
<dbReference type="PANTHER" id="PTHR48098:SF6">
    <property type="entry name" value="FERRI-BACILLIBACTIN ESTERASE BESA"/>
    <property type="match status" value="1"/>
</dbReference>
<feature type="signal peptide" evidence="1">
    <location>
        <begin position="1"/>
        <end position="18"/>
    </location>
</feature>
<dbReference type="EMBL" id="PIPZ01000001">
    <property type="protein sequence ID" value="RUO61415.1"/>
    <property type="molecule type" value="Genomic_DNA"/>
</dbReference>
<keyword evidence="3" id="KW-1185">Reference proteome</keyword>
<dbReference type="InterPro" id="IPR000801">
    <property type="entry name" value="Esterase-like"/>
</dbReference>
<keyword evidence="1" id="KW-0732">Signal</keyword>
<dbReference type="RefSeq" id="WP_126759039.1">
    <property type="nucleotide sequence ID" value="NZ_PIPZ01000001.1"/>
</dbReference>